<dbReference type="PRINTS" id="PR00080">
    <property type="entry name" value="SDRFAMILY"/>
</dbReference>
<comment type="similarity">
    <text evidence="1">Belongs to the short-chain dehydrogenases/reductases (SDR) family.</text>
</comment>
<dbReference type="EC" id="1.1.1.100" evidence="3"/>
<dbReference type="Gene3D" id="3.40.50.720">
    <property type="entry name" value="NAD(P)-binding Rossmann-like Domain"/>
    <property type="match status" value="1"/>
</dbReference>
<sequence length="262" mass="27364">MAEVPLPASADLRGQVAIVTGGAGALGTDIGHRLRDLGADVALLDVVEPSATLYDRGGGSGGGRLRGFTADLCDEHQVAEAIARILAWRGRVDVLVNNAGIFRGVPRVPFWEIDVATWDRVMETNARSVFLCSRAVAPLMCRARRGRIVNITSNTAAFGMANYLHYVASKAAIVGMTRTMARELGPYGVAVNAVAPGLVHTASALAELDRSVFEQAVAGQCLRTAIEGEDVAATVAFLSGAQARMITGQTLAVNAGATMGAF</sequence>
<dbReference type="EMBL" id="JAVDYG010000001">
    <property type="protein sequence ID" value="MDR7362436.1"/>
    <property type="molecule type" value="Genomic_DNA"/>
</dbReference>
<gene>
    <name evidence="3" type="ORF">J2S63_001989</name>
</gene>
<dbReference type="InterPro" id="IPR002347">
    <property type="entry name" value="SDR_fam"/>
</dbReference>
<dbReference type="SUPFAM" id="SSF51735">
    <property type="entry name" value="NAD(P)-binding Rossmann-fold domains"/>
    <property type="match status" value="1"/>
</dbReference>
<name>A0ABU2BVZ0_9ACTN</name>
<dbReference type="InterPro" id="IPR020904">
    <property type="entry name" value="Sc_DH/Rdtase_CS"/>
</dbReference>
<dbReference type="PRINTS" id="PR00081">
    <property type="entry name" value="GDHRDH"/>
</dbReference>
<evidence type="ECO:0000313" key="3">
    <source>
        <dbReference type="EMBL" id="MDR7362436.1"/>
    </source>
</evidence>
<dbReference type="GO" id="GO:0004316">
    <property type="term" value="F:3-oxoacyl-[acyl-carrier-protein] reductase (NADPH) activity"/>
    <property type="evidence" value="ECO:0007669"/>
    <property type="project" value="UniProtKB-EC"/>
</dbReference>
<proteinExistence type="inferred from homology"/>
<dbReference type="Pfam" id="PF13561">
    <property type="entry name" value="adh_short_C2"/>
    <property type="match status" value="1"/>
</dbReference>
<keyword evidence="2 3" id="KW-0560">Oxidoreductase</keyword>
<evidence type="ECO:0000256" key="2">
    <source>
        <dbReference type="ARBA" id="ARBA00023002"/>
    </source>
</evidence>
<dbReference type="PROSITE" id="PS00061">
    <property type="entry name" value="ADH_SHORT"/>
    <property type="match status" value="1"/>
</dbReference>
<dbReference type="CDD" id="cd05233">
    <property type="entry name" value="SDR_c"/>
    <property type="match status" value="1"/>
</dbReference>
<dbReference type="Proteomes" id="UP001183648">
    <property type="component" value="Unassembled WGS sequence"/>
</dbReference>
<protein>
    <submittedName>
        <fullName evidence="3">3-oxoacyl-[acyl-carrier protein] reductase</fullName>
        <ecNumber evidence="3">1.1.1.100</ecNumber>
    </submittedName>
</protein>
<evidence type="ECO:0000313" key="4">
    <source>
        <dbReference type="Proteomes" id="UP001183648"/>
    </source>
</evidence>
<reference evidence="3 4" key="1">
    <citation type="submission" date="2023-07" db="EMBL/GenBank/DDBJ databases">
        <title>Sequencing the genomes of 1000 actinobacteria strains.</title>
        <authorList>
            <person name="Klenk H.-P."/>
        </authorList>
    </citation>
    <scope>NUCLEOTIDE SEQUENCE [LARGE SCALE GENOMIC DNA]</scope>
    <source>
        <strain evidence="3 4">DSM 19426</strain>
    </source>
</reference>
<dbReference type="RefSeq" id="WP_310301752.1">
    <property type="nucleotide sequence ID" value="NZ_BAAAPS010000008.1"/>
</dbReference>
<accession>A0ABU2BVZ0</accession>
<organism evidence="3 4">
    <name type="scientific">Nocardioides marmoribigeumensis</name>
    <dbReference type="NCBI Taxonomy" id="433649"/>
    <lineage>
        <taxon>Bacteria</taxon>
        <taxon>Bacillati</taxon>
        <taxon>Actinomycetota</taxon>
        <taxon>Actinomycetes</taxon>
        <taxon>Propionibacteriales</taxon>
        <taxon>Nocardioidaceae</taxon>
        <taxon>Nocardioides</taxon>
    </lineage>
</organism>
<dbReference type="PANTHER" id="PTHR43639:SF1">
    <property type="entry name" value="SHORT-CHAIN DEHYDROGENASE_REDUCTASE FAMILY PROTEIN"/>
    <property type="match status" value="1"/>
</dbReference>
<evidence type="ECO:0000256" key="1">
    <source>
        <dbReference type="ARBA" id="ARBA00006484"/>
    </source>
</evidence>
<dbReference type="PANTHER" id="PTHR43639">
    <property type="entry name" value="OXIDOREDUCTASE, SHORT-CHAIN DEHYDROGENASE/REDUCTASE FAMILY (AFU_ORTHOLOGUE AFUA_5G02870)"/>
    <property type="match status" value="1"/>
</dbReference>
<keyword evidence="4" id="KW-1185">Reference proteome</keyword>
<comment type="caution">
    <text evidence="3">The sequence shown here is derived from an EMBL/GenBank/DDBJ whole genome shotgun (WGS) entry which is preliminary data.</text>
</comment>
<dbReference type="InterPro" id="IPR036291">
    <property type="entry name" value="NAD(P)-bd_dom_sf"/>
</dbReference>